<reference evidence="6" key="2">
    <citation type="submission" date="2020-11" db="EMBL/GenBank/DDBJ databases">
        <authorList>
            <person name="McCartney M.A."/>
            <person name="Auch B."/>
            <person name="Kono T."/>
            <person name="Mallez S."/>
            <person name="Becker A."/>
            <person name="Gohl D.M."/>
            <person name="Silverstein K.A.T."/>
            <person name="Koren S."/>
            <person name="Bechman K.B."/>
            <person name="Herman A."/>
            <person name="Abrahante J.E."/>
            <person name="Garbe J."/>
        </authorList>
    </citation>
    <scope>NUCLEOTIDE SEQUENCE</scope>
    <source>
        <strain evidence="6">Duluth1</strain>
        <tissue evidence="6">Whole animal</tissue>
    </source>
</reference>
<dbReference type="SUPFAM" id="SSF57196">
    <property type="entry name" value="EGF/Laminin"/>
    <property type="match status" value="1"/>
</dbReference>
<dbReference type="SMART" id="SM00179">
    <property type="entry name" value="EGF_CA"/>
    <property type="match status" value="1"/>
</dbReference>
<dbReference type="InterPro" id="IPR018097">
    <property type="entry name" value="EGF_Ca-bd_CS"/>
</dbReference>
<keyword evidence="2" id="KW-1015">Disulfide bond</keyword>
<sequence length="409" mass="47010">MASVSKSNIVVALMLSLLTFASGQKYPTYKEMEQLIGDHSDFNLWLVGTYLAAHKYYGVDYRYQAGDITPEDRVFYRKFPSPPLKELHPDLEQVCSENHEQCILKIRDVARLSGTLQHLQKESTELGWDVPDPLFAPFDNSYDMFRFRQTASYYMCFYTLNGRISYKNNKVKCLQHLNIVEDAPRSLRDLSLKHQRPMIVDIRDTTFNKDPTLCPKLWFCPDPCYGRMNAGNFVADDFKVKGNPCLDLKNSECNWDNTTVSFDDVKKNKFPIVCDCKSSQKGFHWNNQFQMCVDTDECYEKRFDCPKDRVCMNSVGSYICTCPKGYDVDEKTDSCTRTNLIHEAAVVLEANPALFLKPEAGKPKKETVDLMSELLLFFGASGSTPLSRSYVMLCLTIFLVTRLVREYVN</sequence>
<dbReference type="PROSITE" id="PS01186">
    <property type="entry name" value="EGF_2"/>
    <property type="match status" value="1"/>
</dbReference>
<dbReference type="InterPro" id="IPR000742">
    <property type="entry name" value="EGF"/>
</dbReference>
<protein>
    <recommendedName>
        <fullName evidence="5">EGF-like domain-containing protein</fullName>
    </recommendedName>
</protein>
<proteinExistence type="predicted"/>
<dbReference type="Gene3D" id="2.90.20.10">
    <property type="entry name" value="Plasmodium vivax P25 domain"/>
    <property type="match status" value="1"/>
</dbReference>
<evidence type="ECO:0000256" key="1">
    <source>
        <dbReference type="ARBA" id="ARBA00022536"/>
    </source>
</evidence>
<dbReference type="AlphaFoldDB" id="A0A9D4E997"/>
<accession>A0A9D4E997</accession>
<dbReference type="Proteomes" id="UP000828390">
    <property type="component" value="Unassembled WGS sequence"/>
</dbReference>
<keyword evidence="4" id="KW-0732">Signal</keyword>
<gene>
    <name evidence="6" type="ORF">DPMN_175388</name>
</gene>
<dbReference type="CDD" id="cd00054">
    <property type="entry name" value="EGF_CA"/>
    <property type="match status" value="1"/>
</dbReference>
<organism evidence="6 7">
    <name type="scientific">Dreissena polymorpha</name>
    <name type="common">Zebra mussel</name>
    <name type="synonym">Mytilus polymorpha</name>
    <dbReference type="NCBI Taxonomy" id="45954"/>
    <lineage>
        <taxon>Eukaryota</taxon>
        <taxon>Metazoa</taxon>
        <taxon>Spiralia</taxon>
        <taxon>Lophotrochozoa</taxon>
        <taxon>Mollusca</taxon>
        <taxon>Bivalvia</taxon>
        <taxon>Autobranchia</taxon>
        <taxon>Heteroconchia</taxon>
        <taxon>Euheterodonta</taxon>
        <taxon>Imparidentia</taxon>
        <taxon>Neoheterodontei</taxon>
        <taxon>Myida</taxon>
        <taxon>Dreissenoidea</taxon>
        <taxon>Dreissenidae</taxon>
        <taxon>Dreissena</taxon>
    </lineage>
</organism>
<name>A0A9D4E997_DREPO</name>
<dbReference type="InterPro" id="IPR000152">
    <property type="entry name" value="EGF-type_Asp/Asn_hydroxyl_site"/>
</dbReference>
<evidence type="ECO:0000313" key="6">
    <source>
        <dbReference type="EMBL" id="KAH3774017.1"/>
    </source>
</evidence>
<comment type="caution">
    <text evidence="3">Lacks conserved residue(s) required for the propagation of feature annotation.</text>
</comment>
<keyword evidence="1 3" id="KW-0245">EGF-like domain</keyword>
<dbReference type="PROSITE" id="PS50026">
    <property type="entry name" value="EGF_3"/>
    <property type="match status" value="1"/>
</dbReference>
<evidence type="ECO:0000313" key="7">
    <source>
        <dbReference type="Proteomes" id="UP000828390"/>
    </source>
</evidence>
<evidence type="ECO:0000259" key="5">
    <source>
        <dbReference type="PROSITE" id="PS50026"/>
    </source>
</evidence>
<feature type="chain" id="PRO_5039710082" description="EGF-like domain-containing protein" evidence="4">
    <location>
        <begin position="24"/>
        <end position="409"/>
    </location>
</feature>
<dbReference type="GO" id="GO:0005509">
    <property type="term" value="F:calcium ion binding"/>
    <property type="evidence" value="ECO:0007669"/>
    <property type="project" value="InterPro"/>
</dbReference>
<dbReference type="EMBL" id="JAIWYP010000009">
    <property type="protein sequence ID" value="KAH3774017.1"/>
    <property type="molecule type" value="Genomic_DNA"/>
</dbReference>
<evidence type="ECO:0000256" key="3">
    <source>
        <dbReference type="PROSITE-ProRule" id="PRU00076"/>
    </source>
</evidence>
<dbReference type="Pfam" id="PF07645">
    <property type="entry name" value="EGF_CA"/>
    <property type="match status" value="1"/>
</dbReference>
<evidence type="ECO:0000256" key="2">
    <source>
        <dbReference type="ARBA" id="ARBA00023157"/>
    </source>
</evidence>
<dbReference type="PROSITE" id="PS00010">
    <property type="entry name" value="ASX_HYDROXYL"/>
    <property type="match status" value="1"/>
</dbReference>
<keyword evidence="7" id="KW-1185">Reference proteome</keyword>
<dbReference type="InterPro" id="IPR049883">
    <property type="entry name" value="NOTCH1_EGF-like"/>
</dbReference>
<comment type="caution">
    <text evidence="6">The sequence shown here is derived from an EMBL/GenBank/DDBJ whole genome shotgun (WGS) entry which is preliminary data.</text>
</comment>
<feature type="domain" description="EGF-like" evidence="5">
    <location>
        <begin position="294"/>
        <end position="336"/>
    </location>
</feature>
<reference evidence="6" key="1">
    <citation type="journal article" date="2019" name="bioRxiv">
        <title>The Genome of the Zebra Mussel, Dreissena polymorpha: A Resource for Invasive Species Research.</title>
        <authorList>
            <person name="McCartney M.A."/>
            <person name="Auch B."/>
            <person name="Kono T."/>
            <person name="Mallez S."/>
            <person name="Zhang Y."/>
            <person name="Obille A."/>
            <person name="Becker A."/>
            <person name="Abrahante J.E."/>
            <person name="Garbe J."/>
            <person name="Badalamenti J.P."/>
            <person name="Herman A."/>
            <person name="Mangelson H."/>
            <person name="Liachko I."/>
            <person name="Sullivan S."/>
            <person name="Sone E.D."/>
            <person name="Koren S."/>
            <person name="Silverstein K.A.T."/>
            <person name="Beckman K.B."/>
            <person name="Gohl D.M."/>
        </authorList>
    </citation>
    <scope>NUCLEOTIDE SEQUENCE</scope>
    <source>
        <strain evidence="6">Duluth1</strain>
        <tissue evidence="6">Whole animal</tissue>
    </source>
</reference>
<evidence type="ECO:0000256" key="4">
    <source>
        <dbReference type="SAM" id="SignalP"/>
    </source>
</evidence>
<feature type="signal peptide" evidence="4">
    <location>
        <begin position="1"/>
        <end position="23"/>
    </location>
</feature>
<dbReference type="InterPro" id="IPR001881">
    <property type="entry name" value="EGF-like_Ca-bd_dom"/>
</dbReference>
<dbReference type="PROSITE" id="PS01187">
    <property type="entry name" value="EGF_CA"/>
    <property type="match status" value="1"/>
</dbReference>